<evidence type="ECO:0000259" key="2">
    <source>
        <dbReference type="Pfam" id="PF13472"/>
    </source>
</evidence>
<keyword evidence="3" id="KW-0378">Hydrolase</keyword>
<dbReference type="SUPFAM" id="SSF52266">
    <property type="entry name" value="SGNH hydrolase"/>
    <property type="match status" value="1"/>
</dbReference>
<feature type="signal peptide" evidence="1">
    <location>
        <begin position="1"/>
        <end position="21"/>
    </location>
</feature>
<feature type="domain" description="SGNH hydrolase-type esterase" evidence="2">
    <location>
        <begin position="40"/>
        <end position="259"/>
    </location>
</feature>
<evidence type="ECO:0000256" key="1">
    <source>
        <dbReference type="SAM" id="SignalP"/>
    </source>
</evidence>
<dbReference type="RefSeq" id="WP_130494370.1">
    <property type="nucleotide sequence ID" value="NZ_SGXD01000005.1"/>
</dbReference>
<dbReference type="InterPro" id="IPR036514">
    <property type="entry name" value="SGNH_hydro_sf"/>
</dbReference>
<dbReference type="InterPro" id="IPR013830">
    <property type="entry name" value="SGNH_hydro"/>
</dbReference>
<evidence type="ECO:0000313" key="4">
    <source>
        <dbReference type="Proteomes" id="UP000293638"/>
    </source>
</evidence>
<organism evidence="3 4">
    <name type="scientific">Motilibacter rhizosphaerae</name>
    <dbReference type="NCBI Taxonomy" id="598652"/>
    <lineage>
        <taxon>Bacteria</taxon>
        <taxon>Bacillati</taxon>
        <taxon>Actinomycetota</taxon>
        <taxon>Actinomycetes</taxon>
        <taxon>Motilibacterales</taxon>
        <taxon>Motilibacteraceae</taxon>
        <taxon>Motilibacter</taxon>
    </lineage>
</organism>
<dbReference type="Gene3D" id="3.40.50.1110">
    <property type="entry name" value="SGNH hydrolase"/>
    <property type="match status" value="1"/>
</dbReference>
<sequence>MALRRSLLPVVAALLLPTAYAVPAGAAARPTAPAPASIAVLGDSISRGFDACGFLQDCPAVSWSTGTSPAVHSHASRLAALRHGVRAYNDAATGSTASDLPAQAARAHAQRAAYVEVLIGANDACAPSVDQMTPVADFQRDVTAGFAKIASSRVFVASIPDVYALWKAAHGVADARSTWSTWRLCQSLLARPASTAPADEARRKAVRARVVAYNAVLRKACAALPHCRTDGGAVFAAGVKRSELSTIDWFHPNPSGQAALAARTWARTWSFR</sequence>
<proteinExistence type="predicted"/>
<name>A0A4Q7NB91_9ACTN</name>
<dbReference type="AlphaFoldDB" id="A0A4Q7NB91"/>
<dbReference type="Pfam" id="PF13472">
    <property type="entry name" value="Lipase_GDSL_2"/>
    <property type="match status" value="1"/>
</dbReference>
<keyword evidence="1" id="KW-0732">Signal</keyword>
<protein>
    <submittedName>
        <fullName evidence="3">GDSL-like lipase/acylhydrolase family protein</fullName>
    </submittedName>
</protein>
<gene>
    <name evidence="3" type="ORF">EV189_3650</name>
</gene>
<dbReference type="Proteomes" id="UP000293638">
    <property type="component" value="Unassembled WGS sequence"/>
</dbReference>
<reference evidence="3 4" key="1">
    <citation type="submission" date="2019-02" db="EMBL/GenBank/DDBJ databases">
        <title>Genomic Encyclopedia of Type Strains, Phase IV (KMG-IV): sequencing the most valuable type-strain genomes for metagenomic binning, comparative biology and taxonomic classification.</title>
        <authorList>
            <person name="Goeker M."/>
        </authorList>
    </citation>
    <scope>NUCLEOTIDE SEQUENCE [LARGE SCALE GENOMIC DNA]</scope>
    <source>
        <strain evidence="3 4">DSM 45622</strain>
    </source>
</reference>
<evidence type="ECO:0000313" key="3">
    <source>
        <dbReference type="EMBL" id="RZS80169.1"/>
    </source>
</evidence>
<accession>A0A4Q7NB91</accession>
<dbReference type="GO" id="GO:0016787">
    <property type="term" value="F:hydrolase activity"/>
    <property type="evidence" value="ECO:0007669"/>
    <property type="project" value="UniProtKB-KW"/>
</dbReference>
<feature type="chain" id="PRO_5038729380" evidence="1">
    <location>
        <begin position="22"/>
        <end position="272"/>
    </location>
</feature>
<dbReference type="EMBL" id="SGXD01000005">
    <property type="protein sequence ID" value="RZS80169.1"/>
    <property type="molecule type" value="Genomic_DNA"/>
</dbReference>
<keyword evidence="4" id="KW-1185">Reference proteome</keyword>
<comment type="caution">
    <text evidence="3">The sequence shown here is derived from an EMBL/GenBank/DDBJ whole genome shotgun (WGS) entry which is preliminary data.</text>
</comment>
<dbReference type="OrthoDB" id="5561551at2"/>